<dbReference type="GO" id="GO:0004674">
    <property type="term" value="F:protein serine/threonine kinase activity"/>
    <property type="evidence" value="ECO:0007669"/>
    <property type="project" value="UniProtKB-KW"/>
</dbReference>
<dbReference type="eggNOG" id="KOG3417">
    <property type="taxonomic scope" value="Eukaryota"/>
</dbReference>
<dbReference type="CDD" id="cd00051">
    <property type="entry name" value="EFh"/>
    <property type="match status" value="1"/>
</dbReference>
<dbReference type="InterPro" id="IPR018247">
    <property type="entry name" value="EF_Hand_1_Ca_BS"/>
</dbReference>
<keyword evidence="7" id="KW-1185">Reference proteome</keyword>
<dbReference type="InterPro" id="IPR002048">
    <property type="entry name" value="EF_hand_dom"/>
</dbReference>
<gene>
    <name evidence="6" type="ORF">CRE_29240</name>
</gene>
<dbReference type="InParanoid" id="E3NLD4"/>
<dbReference type="InterPro" id="IPR002219">
    <property type="entry name" value="PKC_DAG/PE"/>
</dbReference>
<protein>
    <submittedName>
        <fullName evidence="6">Uncharacterized protein</fullName>
    </submittedName>
</protein>
<reference evidence="6" key="1">
    <citation type="submission" date="2007-07" db="EMBL/GenBank/DDBJ databases">
        <title>PCAP assembly of the Caenorhabditis remanei genome.</title>
        <authorList>
            <consortium name="The Caenorhabditis remanei Sequencing Consortium"/>
            <person name="Wilson R.K."/>
        </authorList>
    </citation>
    <scope>NUCLEOTIDE SEQUENCE [LARGE SCALE GENOMIC DNA]</scope>
    <source>
        <strain evidence="6">PB4641</strain>
    </source>
</reference>
<dbReference type="InterPro" id="IPR046349">
    <property type="entry name" value="C1-like_sf"/>
</dbReference>
<dbReference type="STRING" id="31234.E3NLD4"/>
<dbReference type="SUPFAM" id="SSF57889">
    <property type="entry name" value="Cysteine-rich domain"/>
    <property type="match status" value="1"/>
</dbReference>
<feature type="domain" description="EF-hand" evidence="5">
    <location>
        <begin position="1"/>
        <end position="32"/>
    </location>
</feature>
<accession>E3NLD4</accession>
<dbReference type="SUPFAM" id="SSF47473">
    <property type="entry name" value="EF-hand"/>
    <property type="match status" value="1"/>
</dbReference>
<keyword evidence="2" id="KW-0862">Zinc</keyword>
<dbReference type="PROSITE" id="PS00479">
    <property type="entry name" value="ZF_DAG_PE_1"/>
    <property type="match status" value="1"/>
</dbReference>
<feature type="domain" description="EF-hand" evidence="5">
    <location>
        <begin position="33"/>
        <end position="61"/>
    </location>
</feature>
<evidence type="ECO:0000256" key="1">
    <source>
        <dbReference type="ARBA" id="ARBA00022723"/>
    </source>
</evidence>
<dbReference type="Pfam" id="PF13499">
    <property type="entry name" value="EF-hand_7"/>
    <property type="match status" value="1"/>
</dbReference>
<dbReference type="GO" id="GO:0007200">
    <property type="term" value="P:phospholipase C-activating G protein-coupled receptor signaling pathway"/>
    <property type="evidence" value="ECO:0007669"/>
    <property type="project" value="TreeGrafter"/>
</dbReference>
<organism evidence="7">
    <name type="scientific">Caenorhabditis remanei</name>
    <name type="common">Caenorhabditis vulgaris</name>
    <dbReference type="NCBI Taxonomy" id="31234"/>
    <lineage>
        <taxon>Eukaryota</taxon>
        <taxon>Metazoa</taxon>
        <taxon>Ecdysozoa</taxon>
        <taxon>Nematoda</taxon>
        <taxon>Chromadorea</taxon>
        <taxon>Rhabditida</taxon>
        <taxon>Rhabditina</taxon>
        <taxon>Rhabditomorpha</taxon>
        <taxon>Rhabditoidea</taxon>
        <taxon>Rhabditidae</taxon>
        <taxon>Peloderinae</taxon>
        <taxon>Caenorhabditis</taxon>
    </lineage>
</organism>
<dbReference type="AlphaFoldDB" id="E3NLD4"/>
<dbReference type="Gene3D" id="3.30.60.20">
    <property type="match status" value="1"/>
</dbReference>
<evidence type="ECO:0000313" key="6">
    <source>
        <dbReference type="EMBL" id="EFP04513.1"/>
    </source>
</evidence>
<dbReference type="InterPro" id="IPR011992">
    <property type="entry name" value="EF-hand-dom_pair"/>
</dbReference>
<evidence type="ECO:0000256" key="2">
    <source>
        <dbReference type="ARBA" id="ARBA00022833"/>
    </source>
</evidence>
<keyword evidence="1" id="KW-0479">Metal-binding</keyword>
<dbReference type="Pfam" id="PF00130">
    <property type="entry name" value="C1_1"/>
    <property type="match status" value="1"/>
</dbReference>
<dbReference type="GO" id="GO:0016020">
    <property type="term" value="C:membrane"/>
    <property type="evidence" value="ECO:0007669"/>
    <property type="project" value="UniProtKB-SubCell"/>
</dbReference>
<dbReference type="SMART" id="SM00109">
    <property type="entry name" value="C1"/>
    <property type="match status" value="1"/>
</dbReference>
<dbReference type="EMBL" id="DS268886">
    <property type="protein sequence ID" value="EFP04513.1"/>
    <property type="molecule type" value="Genomic_DNA"/>
</dbReference>
<feature type="domain" description="Phorbol-ester/DAG-type" evidence="4">
    <location>
        <begin position="70"/>
        <end position="120"/>
    </location>
</feature>
<dbReference type="SMART" id="SM00054">
    <property type="entry name" value="EFh"/>
    <property type="match status" value="2"/>
</dbReference>
<evidence type="ECO:0000313" key="7">
    <source>
        <dbReference type="Proteomes" id="UP000008281"/>
    </source>
</evidence>
<evidence type="ECO:0000259" key="5">
    <source>
        <dbReference type="PROSITE" id="PS50222"/>
    </source>
</evidence>
<dbReference type="PROSITE" id="PS50081">
    <property type="entry name" value="ZF_DAG_PE_2"/>
    <property type="match status" value="1"/>
</dbReference>
<dbReference type="GO" id="GO:0035556">
    <property type="term" value="P:intracellular signal transduction"/>
    <property type="evidence" value="ECO:0007669"/>
    <property type="project" value="TreeGrafter"/>
</dbReference>
<sequence length="151" mass="17153">MVDAVFKHYDHDRDGFISQEEFQLIAGNFPFIDAFVNIDVDMDGQISKDELKTYFMAANKNTKDLRRGFKHNFHETTFLTPTTCSHCNKLLWGILRQGFKCKDCGLAVHSCCKSNAVAECRRKSSSNLTKAAEWLSSPRGSVRSKLFSTCK</sequence>
<dbReference type="PROSITE" id="PS00018">
    <property type="entry name" value="EF_HAND_1"/>
    <property type="match status" value="2"/>
</dbReference>
<evidence type="ECO:0000256" key="3">
    <source>
        <dbReference type="ARBA" id="ARBA00022837"/>
    </source>
</evidence>
<evidence type="ECO:0000259" key="4">
    <source>
        <dbReference type="PROSITE" id="PS50081"/>
    </source>
</evidence>
<dbReference type="InterPro" id="IPR020454">
    <property type="entry name" value="DAG/PE-bd"/>
</dbReference>
<name>E3NLD4_CAERE</name>
<dbReference type="PROSITE" id="PS50222">
    <property type="entry name" value="EF_HAND_2"/>
    <property type="match status" value="2"/>
</dbReference>
<dbReference type="Gene3D" id="1.10.238.10">
    <property type="entry name" value="EF-hand"/>
    <property type="match status" value="1"/>
</dbReference>
<dbReference type="PRINTS" id="PR00008">
    <property type="entry name" value="DAGPEDOMAIN"/>
</dbReference>
<dbReference type="GO" id="GO:0008270">
    <property type="term" value="F:zinc ion binding"/>
    <property type="evidence" value="ECO:0007669"/>
    <property type="project" value="UniProtKB-KW"/>
</dbReference>
<proteinExistence type="predicted"/>
<dbReference type="HOGENOM" id="CLU_1733194_0_0_1"/>
<dbReference type="PANTHER" id="PTHR22968:SF24">
    <property type="entry name" value="SERINE_THREONINE-PROTEIN KINASE"/>
    <property type="match status" value="1"/>
</dbReference>
<dbReference type="Proteomes" id="UP000008281">
    <property type="component" value="Unassembled WGS sequence"/>
</dbReference>
<dbReference type="OrthoDB" id="74314at2759"/>
<dbReference type="GO" id="GO:0005829">
    <property type="term" value="C:cytosol"/>
    <property type="evidence" value="ECO:0007669"/>
    <property type="project" value="TreeGrafter"/>
</dbReference>
<keyword evidence="3" id="KW-0106">Calcium</keyword>
<dbReference type="GO" id="GO:0005509">
    <property type="term" value="F:calcium ion binding"/>
    <property type="evidence" value="ECO:0007669"/>
    <property type="project" value="InterPro"/>
</dbReference>
<dbReference type="PANTHER" id="PTHR22968">
    <property type="entry name" value="PROTEIN KINASE C, MU"/>
    <property type="match status" value="1"/>
</dbReference>